<proteinExistence type="predicted"/>
<dbReference type="Pfam" id="PF04773">
    <property type="entry name" value="FecR"/>
    <property type="match status" value="1"/>
</dbReference>
<keyword evidence="5" id="KW-1185">Reference proteome</keyword>
<dbReference type="Pfam" id="PF16344">
    <property type="entry name" value="FecR_C"/>
    <property type="match status" value="1"/>
</dbReference>
<feature type="domain" description="Protein FecR C-terminal" evidence="3">
    <location>
        <begin position="311"/>
        <end position="379"/>
    </location>
</feature>
<evidence type="ECO:0000259" key="2">
    <source>
        <dbReference type="Pfam" id="PF04773"/>
    </source>
</evidence>
<evidence type="ECO:0000313" key="4">
    <source>
        <dbReference type="EMBL" id="MEF3833967.1"/>
    </source>
</evidence>
<dbReference type="PANTHER" id="PTHR30273:SF2">
    <property type="entry name" value="PROTEIN FECR"/>
    <property type="match status" value="1"/>
</dbReference>
<protein>
    <submittedName>
        <fullName evidence="4">FecR domain-containing protein</fullName>
    </submittedName>
</protein>
<dbReference type="PANTHER" id="PTHR30273">
    <property type="entry name" value="PERIPLASMIC SIGNAL SENSOR AND SIGMA FACTOR ACTIVATOR FECR-RELATED"/>
    <property type="match status" value="1"/>
</dbReference>
<sequence>MVELITKYFANTLTSLEKNNLLELLENQDNKILFEAYIRDHYNLNLTLQDVCVDEAYLAFLKQSGSNKKPIISLYRKWYKVAAVLIIMLGITSYIVSQFYPSQNIITNENSITLTLDNGDIKIISENGDETIVDSNGTVVGKQEGTILNYTKDSESNEAIVENLVYNELAVPYGKIFQLALSDGTLVHLNAGTTIKYPVKFLRNRNREVFIDGEAYFEVTKDEDHPFVVNSKEMNIRVLGTKFNINSYSEDLVAHTVLVEGLVSVYDKDSVYDENAILMAPDQIAFWDKNDAKIKIRNIDIDEYIAWVDGRLVFKIRPFSEITKILERHFDVSITNNYKALDTQRFFAKFETETIEDILISFQNSYPFSYQMDGNNVIIDNP</sequence>
<dbReference type="Gene3D" id="2.60.120.1440">
    <property type="match status" value="1"/>
</dbReference>
<dbReference type="InterPro" id="IPR012373">
    <property type="entry name" value="Ferrdict_sens_TM"/>
</dbReference>
<gene>
    <name evidence="4" type="ORF">N1F79_12560</name>
</gene>
<keyword evidence="1" id="KW-0472">Membrane</keyword>
<dbReference type="InterPro" id="IPR032508">
    <property type="entry name" value="FecR_C"/>
</dbReference>
<evidence type="ECO:0000256" key="1">
    <source>
        <dbReference type="SAM" id="Phobius"/>
    </source>
</evidence>
<feature type="domain" description="FecR protein" evidence="2">
    <location>
        <begin position="173"/>
        <end position="263"/>
    </location>
</feature>
<dbReference type="Gene3D" id="3.55.50.30">
    <property type="match status" value="1"/>
</dbReference>
<keyword evidence="1" id="KW-0812">Transmembrane</keyword>
<dbReference type="InterPro" id="IPR006860">
    <property type="entry name" value="FecR"/>
</dbReference>
<feature type="transmembrane region" description="Helical" evidence="1">
    <location>
        <begin position="78"/>
        <end position="100"/>
    </location>
</feature>
<dbReference type="Proteomes" id="UP001337305">
    <property type="component" value="Unassembled WGS sequence"/>
</dbReference>
<dbReference type="EMBL" id="JAODOP010000004">
    <property type="protein sequence ID" value="MEF3833967.1"/>
    <property type="molecule type" value="Genomic_DNA"/>
</dbReference>
<dbReference type="RefSeq" id="WP_303306305.1">
    <property type="nucleotide sequence ID" value="NZ_JAODOP010000004.1"/>
</dbReference>
<name>A0ABU7XVQ7_9FLAO</name>
<reference evidence="4 5" key="1">
    <citation type="submission" date="2022-09" db="EMBL/GenBank/DDBJ databases">
        <title>Genome sequencing of Flavivirga sp. MEBiC05379.</title>
        <authorList>
            <person name="Oh H.-M."/>
            <person name="Kwon K.K."/>
            <person name="Park M.J."/>
            <person name="Yang S.-H."/>
        </authorList>
    </citation>
    <scope>NUCLEOTIDE SEQUENCE [LARGE SCALE GENOMIC DNA]</scope>
    <source>
        <strain evidence="4 5">MEBiC05379</strain>
    </source>
</reference>
<organism evidence="4 5">
    <name type="scientific">Flavivirga spongiicola</name>
    <dbReference type="NCBI Taxonomy" id="421621"/>
    <lineage>
        <taxon>Bacteria</taxon>
        <taxon>Pseudomonadati</taxon>
        <taxon>Bacteroidota</taxon>
        <taxon>Flavobacteriia</taxon>
        <taxon>Flavobacteriales</taxon>
        <taxon>Flavobacteriaceae</taxon>
        <taxon>Flavivirga</taxon>
    </lineage>
</organism>
<accession>A0ABU7XVQ7</accession>
<keyword evidence="1" id="KW-1133">Transmembrane helix</keyword>
<evidence type="ECO:0000313" key="5">
    <source>
        <dbReference type="Proteomes" id="UP001337305"/>
    </source>
</evidence>
<comment type="caution">
    <text evidence="4">The sequence shown here is derived from an EMBL/GenBank/DDBJ whole genome shotgun (WGS) entry which is preliminary data.</text>
</comment>
<evidence type="ECO:0000259" key="3">
    <source>
        <dbReference type="Pfam" id="PF16344"/>
    </source>
</evidence>